<sequence>MSDYIERDLLLAEIKELKKSPWYNGGYGTYERNIRREAIDIIVDLCIRPAPAADAQEIKHGEWIKYRPENALDGAYFCSTCFKEQKMADGTITPLDIGCYYCPHCGAIMDGGNNNA</sequence>
<name>A0A8S5V4I9_9CAUD</name>
<proteinExistence type="predicted"/>
<evidence type="ECO:0000313" key="1">
    <source>
        <dbReference type="EMBL" id="DAG01621.1"/>
    </source>
</evidence>
<accession>A0A8S5V4I9</accession>
<organism evidence="1">
    <name type="scientific">Myoviridae sp. ctKkB1</name>
    <dbReference type="NCBI Taxonomy" id="2825081"/>
    <lineage>
        <taxon>Viruses</taxon>
        <taxon>Duplodnaviria</taxon>
        <taxon>Heunggongvirae</taxon>
        <taxon>Uroviricota</taxon>
        <taxon>Caudoviricetes</taxon>
    </lineage>
</organism>
<reference evidence="1" key="1">
    <citation type="journal article" date="2021" name="Proc. Natl. Acad. Sci. U.S.A.">
        <title>A Catalog of Tens of Thousands of Viruses from Human Metagenomes Reveals Hidden Associations with Chronic Diseases.</title>
        <authorList>
            <person name="Tisza M.J."/>
            <person name="Buck C.B."/>
        </authorList>
    </citation>
    <scope>NUCLEOTIDE SEQUENCE</scope>
    <source>
        <strain evidence="1">CtKkB1</strain>
    </source>
</reference>
<dbReference type="EMBL" id="BK016195">
    <property type="protein sequence ID" value="DAG01621.1"/>
    <property type="molecule type" value="Genomic_DNA"/>
</dbReference>
<protein>
    <submittedName>
        <fullName evidence="1">Transcription initiation factor IIE, alpha FINGER, Transcription</fullName>
    </submittedName>
</protein>